<comment type="caution">
    <text evidence="2">The sequence shown here is derived from an EMBL/GenBank/DDBJ whole genome shotgun (WGS) entry which is preliminary data.</text>
</comment>
<dbReference type="PANTHER" id="PTHR39209:SF2">
    <property type="entry name" value="CYTOPLASMIC PROTEIN"/>
    <property type="match status" value="1"/>
</dbReference>
<gene>
    <name evidence="2" type="ORF">CNR29_11670</name>
</gene>
<dbReference type="EMBL" id="NVYO01000001">
    <property type="protein sequence ID" value="PBQ24639.1"/>
    <property type="molecule type" value="Genomic_DNA"/>
</dbReference>
<dbReference type="SUPFAM" id="SSF56037">
    <property type="entry name" value="PheT/TilS domain"/>
    <property type="match status" value="1"/>
</dbReference>
<evidence type="ECO:0000259" key="1">
    <source>
        <dbReference type="SMART" id="SM00873"/>
    </source>
</evidence>
<evidence type="ECO:0000313" key="2">
    <source>
        <dbReference type="EMBL" id="PBQ24639.1"/>
    </source>
</evidence>
<name>A0A2A3U112_LEVBR</name>
<dbReference type="GO" id="GO:0003723">
    <property type="term" value="F:RNA binding"/>
    <property type="evidence" value="ECO:0007669"/>
    <property type="project" value="InterPro"/>
</dbReference>
<dbReference type="GO" id="GO:0004826">
    <property type="term" value="F:phenylalanine-tRNA ligase activity"/>
    <property type="evidence" value="ECO:0007669"/>
    <property type="project" value="InterPro"/>
</dbReference>
<dbReference type="SMART" id="SM00873">
    <property type="entry name" value="B3_4"/>
    <property type="match status" value="1"/>
</dbReference>
<organism evidence="2 3">
    <name type="scientific">Levilactobacillus brevis</name>
    <name type="common">Lactobacillus brevis</name>
    <dbReference type="NCBI Taxonomy" id="1580"/>
    <lineage>
        <taxon>Bacteria</taxon>
        <taxon>Bacillati</taxon>
        <taxon>Bacillota</taxon>
        <taxon>Bacilli</taxon>
        <taxon>Lactobacillales</taxon>
        <taxon>Lactobacillaceae</taxon>
        <taxon>Levilactobacillus</taxon>
    </lineage>
</organism>
<dbReference type="Proteomes" id="UP000217918">
    <property type="component" value="Unassembled WGS sequence"/>
</dbReference>
<protein>
    <recommendedName>
        <fullName evidence="1">B3/B4 tRNA-binding domain-containing protein</fullName>
    </recommendedName>
</protein>
<dbReference type="Gene3D" id="3.50.40.10">
    <property type="entry name" value="Phenylalanyl-trna Synthetase, Chain B, domain 3"/>
    <property type="match status" value="1"/>
</dbReference>
<sequence>MTMKQVVIDKSFWTTFPDAQINLMWISDFDNHDTDENKVERQQLLHDATVASEQFTKVDPFRDNPVVAEWRDAYQQFKKRKGARSSIEALLKRASQGHEFTPIEPLVDVYNSISLRYGVPLGIEDRDKIAGDLHLGLAQGGESFFPLGAEADDPAREGEMIYYDDEGAVCRSLNWREAQRTMLTEETTNGIVVMESMNADQAARATAAMAELRQLVQHYFGIEPGEIKTLTKDHPTVD</sequence>
<reference evidence="2 3" key="1">
    <citation type="submission" date="2017-09" db="EMBL/GenBank/DDBJ databases">
        <title>Genome sequence of Lactobacillus brevis D7.</title>
        <authorList>
            <person name="Kwon M.-S."/>
            <person name="Lim S.K."/>
            <person name="Choi H.-J."/>
        </authorList>
    </citation>
    <scope>NUCLEOTIDE SEQUENCE [LARGE SCALE GENOMIC DNA]</scope>
    <source>
        <strain evidence="2 3">D7</strain>
    </source>
</reference>
<dbReference type="InterPro" id="IPR020825">
    <property type="entry name" value="Phe-tRNA_synthase-like_B3/B4"/>
</dbReference>
<dbReference type="InterPro" id="IPR005146">
    <property type="entry name" value="B3/B4_tRNA-bd"/>
</dbReference>
<evidence type="ECO:0000313" key="3">
    <source>
        <dbReference type="Proteomes" id="UP000217918"/>
    </source>
</evidence>
<accession>A0A2A3U112</accession>
<dbReference type="Pfam" id="PF03483">
    <property type="entry name" value="B3_4"/>
    <property type="match status" value="1"/>
</dbReference>
<proteinExistence type="predicted"/>
<dbReference type="AlphaFoldDB" id="A0A2A3U112"/>
<dbReference type="PANTHER" id="PTHR39209">
    <property type="match status" value="1"/>
</dbReference>
<feature type="domain" description="B3/B4 tRNA-binding" evidence="1">
    <location>
        <begin position="68"/>
        <end position="221"/>
    </location>
</feature>